<dbReference type="GO" id="GO:0003700">
    <property type="term" value="F:DNA-binding transcription factor activity"/>
    <property type="evidence" value="ECO:0007669"/>
    <property type="project" value="InterPro"/>
</dbReference>
<dbReference type="PANTHER" id="PTHR46796:SF11">
    <property type="entry name" value="TRANSCRIPTIONAL REGULATOR-RELATED"/>
    <property type="match status" value="1"/>
</dbReference>
<proteinExistence type="predicted"/>
<evidence type="ECO:0000256" key="1">
    <source>
        <dbReference type="ARBA" id="ARBA00023015"/>
    </source>
</evidence>
<dbReference type="Pfam" id="PF02311">
    <property type="entry name" value="AraC_binding"/>
    <property type="match status" value="1"/>
</dbReference>
<dbReference type="PROSITE" id="PS01124">
    <property type="entry name" value="HTH_ARAC_FAMILY_2"/>
    <property type="match status" value="1"/>
</dbReference>
<dbReference type="AlphaFoldDB" id="A0AAX2LUS4"/>
<dbReference type="GO" id="GO:0043565">
    <property type="term" value="F:sequence-specific DNA binding"/>
    <property type="evidence" value="ECO:0007669"/>
    <property type="project" value="InterPro"/>
</dbReference>
<dbReference type="InterPro" id="IPR003313">
    <property type="entry name" value="AraC-bd"/>
</dbReference>
<keyword evidence="3" id="KW-0804">Transcription</keyword>
<dbReference type="SMART" id="SM00342">
    <property type="entry name" value="HTH_ARAC"/>
    <property type="match status" value="1"/>
</dbReference>
<reference evidence="5 6" key="1">
    <citation type="submission" date="2018-06" db="EMBL/GenBank/DDBJ databases">
        <authorList>
            <consortium name="Pathogen Informatics"/>
            <person name="Doyle S."/>
        </authorList>
    </citation>
    <scope>NUCLEOTIDE SEQUENCE [LARGE SCALE GENOMIC DNA]</scope>
    <source>
        <strain evidence="5 6">NCTC11327</strain>
    </source>
</reference>
<accession>A0AAX2LUS4</accession>
<dbReference type="EMBL" id="UHIP01000001">
    <property type="protein sequence ID" value="SUP29520.1"/>
    <property type="molecule type" value="Genomic_DNA"/>
</dbReference>
<dbReference type="InterPro" id="IPR037923">
    <property type="entry name" value="HTH-like"/>
</dbReference>
<dbReference type="InterPro" id="IPR050204">
    <property type="entry name" value="AraC_XylS_family_regulators"/>
</dbReference>
<name>A0AAX2LUS4_VIBFL</name>
<evidence type="ECO:0000313" key="6">
    <source>
        <dbReference type="Proteomes" id="UP000254626"/>
    </source>
</evidence>
<keyword evidence="1" id="KW-0805">Transcription regulation</keyword>
<dbReference type="Gene3D" id="1.10.10.60">
    <property type="entry name" value="Homeodomain-like"/>
    <property type="match status" value="1"/>
</dbReference>
<dbReference type="InterPro" id="IPR018060">
    <property type="entry name" value="HTH_AraC"/>
</dbReference>
<evidence type="ECO:0000256" key="3">
    <source>
        <dbReference type="ARBA" id="ARBA00023163"/>
    </source>
</evidence>
<keyword evidence="2" id="KW-0238">DNA-binding</keyword>
<evidence type="ECO:0000259" key="4">
    <source>
        <dbReference type="PROSITE" id="PS01124"/>
    </source>
</evidence>
<dbReference type="Pfam" id="PF12833">
    <property type="entry name" value="HTH_18"/>
    <property type="match status" value="1"/>
</dbReference>
<dbReference type="SUPFAM" id="SSF51215">
    <property type="entry name" value="Regulatory protein AraC"/>
    <property type="match status" value="1"/>
</dbReference>
<sequence length="309" mass="34811">MIVFYKTNGARLATLEVFDDFFTTVSLYGVPLCMPSAPGTHIIMDKVRYSTTPHQAISLIEADYHEFAFERHYHLDFHLGLITQGQQRFLHQGTHHNVGHGELVIMPPDELHDGRSLLDSGYQVRVFAIEPEWFHQTLELSKPSDVMSFDRLIVSDQQVFASLTQLHQKLAQPDLCQLAKDCLPYEGFSGLVSRYGAIKEKDAVALGTQSLATLKEYLLANLDQAVRLEQLATLCNLTPTQLQRHFKARTGMTPYAWLTRLRLEQGMKLVKAGLPGTDVAHQVGFYDQAHFTKAFKHTYGVSPSAVNSH</sequence>
<dbReference type="PANTHER" id="PTHR46796">
    <property type="entry name" value="HTH-TYPE TRANSCRIPTIONAL ACTIVATOR RHAS-RELATED"/>
    <property type="match status" value="1"/>
</dbReference>
<protein>
    <submittedName>
        <fullName evidence="5">AraC family transcriptional regulator</fullName>
    </submittedName>
</protein>
<evidence type="ECO:0000313" key="5">
    <source>
        <dbReference type="EMBL" id="SUP29520.1"/>
    </source>
</evidence>
<dbReference type="InterPro" id="IPR009057">
    <property type="entry name" value="Homeodomain-like_sf"/>
</dbReference>
<dbReference type="SUPFAM" id="SSF46689">
    <property type="entry name" value="Homeodomain-like"/>
    <property type="match status" value="2"/>
</dbReference>
<feature type="domain" description="HTH araC/xylS-type" evidence="4">
    <location>
        <begin position="212"/>
        <end position="309"/>
    </location>
</feature>
<evidence type="ECO:0000256" key="2">
    <source>
        <dbReference type="ARBA" id="ARBA00023125"/>
    </source>
</evidence>
<dbReference type="Proteomes" id="UP000254626">
    <property type="component" value="Unassembled WGS sequence"/>
</dbReference>
<comment type="caution">
    <text evidence="5">The sequence shown here is derived from an EMBL/GenBank/DDBJ whole genome shotgun (WGS) entry which is preliminary data.</text>
</comment>
<gene>
    <name evidence="5" type="primary">rhaS_2</name>
    <name evidence="5" type="ORF">NCTC11327_02730</name>
</gene>
<organism evidence="5 6">
    <name type="scientific">Vibrio fluvialis</name>
    <dbReference type="NCBI Taxonomy" id="676"/>
    <lineage>
        <taxon>Bacteria</taxon>
        <taxon>Pseudomonadati</taxon>
        <taxon>Pseudomonadota</taxon>
        <taxon>Gammaproteobacteria</taxon>
        <taxon>Vibrionales</taxon>
        <taxon>Vibrionaceae</taxon>
        <taxon>Vibrio</taxon>
    </lineage>
</organism>